<comment type="caution">
    <text evidence="3">The sequence shown here is derived from an EMBL/GenBank/DDBJ whole genome shotgun (WGS) entry which is preliminary data.</text>
</comment>
<dbReference type="InterPro" id="IPR016071">
    <property type="entry name" value="Staphylococal_nuclease_OB-fold"/>
</dbReference>
<keyword evidence="4" id="KW-1185">Reference proteome</keyword>
<dbReference type="Proteomes" id="UP000198615">
    <property type="component" value="Unassembled WGS sequence"/>
</dbReference>
<dbReference type="AlphaFoldDB" id="A0A8G2BIN2"/>
<sequence length="138" mass="15145">MRYLLILLCLIAAPAVAEPWTVKLRSPAAYDADTLYVLVPSLPESLQRMSIRVMGIDAPEIRGKCEREKVHARAARDFVLSALKGEEVVTVDVIGWDKYGGRIDAHVALPDGRDLGTVLVRAGLARVYDGGARRGWCD</sequence>
<dbReference type="Gene3D" id="2.40.50.90">
    <property type="match status" value="1"/>
</dbReference>
<feature type="chain" id="PRO_5034586368" evidence="1">
    <location>
        <begin position="18"/>
        <end position="138"/>
    </location>
</feature>
<accession>A0A8G2BIN2</accession>
<organism evidence="3 4">
    <name type="scientific">Thalassobaculum litoreum DSM 18839</name>
    <dbReference type="NCBI Taxonomy" id="1123362"/>
    <lineage>
        <taxon>Bacteria</taxon>
        <taxon>Pseudomonadati</taxon>
        <taxon>Pseudomonadota</taxon>
        <taxon>Alphaproteobacteria</taxon>
        <taxon>Rhodospirillales</taxon>
        <taxon>Thalassobaculaceae</taxon>
        <taxon>Thalassobaculum</taxon>
    </lineage>
</organism>
<reference evidence="3 4" key="1">
    <citation type="submission" date="2016-10" db="EMBL/GenBank/DDBJ databases">
        <authorList>
            <person name="Varghese N."/>
            <person name="Submissions S."/>
        </authorList>
    </citation>
    <scope>NUCLEOTIDE SEQUENCE [LARGE SCALE GENOMIC DNA]</scope>
    <source>
        <strain evidence="3 4">DSM 18839</strain>
    </source>
</reference>
<protein>
    <submittedName>
        <fullName evidence="3">Nuclease homologue</fullName>
    </submittedName>
</protein>
<feature type="signal peptide" evidence="1">
    <location>
        <begin position="1"/>
        <end position="17"/>
    </location>
</feature>
<dbReference type="Pfam" id="PF00565">
    <property type="entry name" value="SNase"/>
    <property type="match status" value="1"/>
</dbReference>
<evidence type="ECO:0000256" key="1">
    <source>
        <dbReference type="SAM" id="SignalP"/>
    </source>
</evidence>
<dbReference type="InterPro" id="IPR035437">
    <property type="entry name" value="SNase_OB-fold_sf"/>
</dbReference>
<dbReference type="SUPFAM" id="SSF50199">
    <property type="entry name" value="Staphylococcal nuclease"/>
    <property type="match status" value="1"/>
</dbReference>
<evidence type="ECO:0000313" key="3">
    <source>
        <dbReference type="EMBL" id="SDF83921.1"/>
    </source>
</evidence>
<dbReference type="RefSeq" id="WP_175474205.1">
    <property type="nucleotide sequence ID" value="NZ_FNBW01000007.1"/>
</dbReference>
<keyword evidence="1" id="KW-0732">Signal</keyword>
<evidence type="ECO:0000259" key="2">
    <source>
        <dbReference type="Pfam" id="PF00565"/>
    </source>
</evidence>
<evidence type="ECO:0000313" key="4">
    <source>
        <dbReference type="Proteomes" id="UP000198615"/>
    </source>
</evidence>
<proteinExistence type="predicted"/>
<feature type="domain" description="TNase-like" evidence="2">
    <location>
        <begin position="51"/>
        <end position="129"/>
    </location>
</feature>
<dbReference type="EMBL" id="FNBW01000007">
    <property type="protein sequence ID" value="SDF83921.1"/>
    <property type="molecule type" value="Genomic_DNA"/>
</dbReference>
<name>A0A8G2BIN2_9PROT</name>
<gene>
    <name evidence="3" type="ORF">SAMN05660686_02488</name>
</gene>